<gene>
    <name evidence="3" type="ORF">RIF29_42456</name>
</gene>
<dbReference type="InterPro" id="IPR015422">
    <property type="entry name" value="PyrdxlP-dep_Trfase_small"/>
</dbReference>
<dbReference type="Pfam" id="PF00266">
    <property type="entry name" value="Aminotran_5"/>
    <property type="match status" value="1"/>
</dbReference>
<dbReference type="Proteomes" id="UP001372338">
    <property type="component" value="Unassembled WGS sequence"/>
</dbReference>
<feature type="domain" description="Aminotransferase class V" evidence="2">
    <location>
        <begin position="185"/>
        <end position="526"/>
    </location>
</feature>
<comment type="caution">
    <text evidence="3">The sequence shown here is derived from an EMBL/GenBank/DDBJ whole genome shotgun (WGS) entry which is preliminary data.</text>
</comment>
<protein>
    <recommendedName>
        <fullName evidence="2">Aminotransferase class V domain-containing protein</fullName>
    </recommendedName>
</protein>
<evidence type="ECO:0000313" key="4">
    <source>
        <dbReference type="Proteomes" id="UP001372338"/>
    </source>
</evidence>
<dbReference type="AlphaFoldDB" id="A0AAN9E849"/>
<keyword evidence="1" id="KW-0663">Pyridoxal phosphate</keyword>
<dbReference type="Gene3D" id="3.40.640.10">
    <property type="entry name" value="Type I PLP-dependent aspartate aminotransferase-like (Major domain)"/>
    <property type="match status" value="1"/>
</dbReference>
<dbReference type="PANTHER" id="PTHR43586">
    <property type="entry name" value="CYSTEINE DESULFURASE"/>
    <property type="match status" value="1"/>
</dbReference>
<accession>A0AAN9E849</accession>
<dbReference type="PANTHER" id="PTHR43586:SF8">
    <property type="entry name" value="CYSTEINE DESULFURASE 1, CHLOROPLASTIC"/>
    <property type="match status" value="1"/>
</dbReference>
<sequence>MEPCIAQNHNKASEQAVALSKPSKSETCHDFGNDYEHMKEKQSLLGSPINYAQFDSPLGMRKHVYGDHTASGRTLQYNQNFELFWVEKPLLAEKAIFAEVIEPYISQSQSKTVNEVFRVLYYKTSNSSETSHHDFCNHSESFKELVELGLPCSNESVEEKLCWLRSQIIGNDAEFDSPFGRRKLVYADHTASGRSLHYIENFITNHLLPFYGNTHTCDSYVGSMTTKMVHEATEYIKKCLGGGEEDAIIFCGSGTTAAIKRLQEVMGITVPSIMRERVLKILSKEERWVVFVGPHEHHSNLLSWRQSLAEVVEIGLSKKGLLDIDSLKQKLEYYKFTNRPILGSFSACSNVTGIYSNTQEIARLLHHYNGFACFDFAASGPYVNIDMRSGESDGYDAVFLSPHKFLGGPDSPGVLLMSKALYLLGSSPPSTCGGGTVNYVNGFNEKDTLYLESIEERENGGTPPIIQTVRAALAFWVKEYITCDEIEKREQLYINKALERLTSNPNIEILGNLSINRQAILSFVIYSTYDECQDYSHQNKRELNLWAETGNKRGKLLHGPFVATLLNNLFGIQARGGCACAGPYGHELLNIDKSQSLAVRSVIQEGYVGVKPGWTRVSFPYYMDEEDFEFILSAIEFVGIYGQRFLPLYSFDMRKGVWRVKTEELEAPIKGHNYNLRKIIEQANSNLKACSEYIGVKQIGMVRKKSYLDTAKNIARRLPKFPSQSIMSEVNPSILHFRV</sequence>
<organism evidence="3 4">
    <name type="scientific">Crotalaria pallida</name>
    <name type="common">Smooth rattlebox</name>
    <name type="synonym">Crotalaria striata</name>
    <dbReference type="NCBI Taxonomy" id="3830"/>
    <lineage>
        <taxon>Eukaryota</taxon>
        <taxon>Viridiplantae</taxon>
        <taxon>Streptophyta</taxon>
        <taxon>Embryophyta</taxon>
        <taxon>Tracheophyta</taxon>
        <taxon>Spermatophyta</taxon>
        <taxon>Magnoliopsida</taxon>
        <taxon>eudicotyledons</taxon>
        <taxon>Gunneridae</taxon>
        <taxon>Pentapetalae</taxon>
        <taxon>rosids</taxon>
        <taxon>fabids</taxon>
        <taxon>Fabales</taxon>
        <taxon>Fabaceae</taxon>
        <taxon>Papilionoideae</taxon>
        <taxon>50 kb inversion clade</taxon>
        <taxon>genistoids sensu lato</taxon>
        <taxon>core genistoids</taxon>
        <taxon>Crotalarieae</taxon>
        <taxon>Crotalaria</taxon>
    </lineage>
</organism>
<name>A0AAN9E849_CROPI</name>
<reference evidence="3 4" key="1">
    <citation type="submission" date="2024-01" db="EMBL/GenBank/DDBJ databases">
        <title>The genomes of 5 underutilized Papilionoideae crops provide insights into root nodulation and disease resistanc.</title>
        <authorList>
            <person name="Yuan L."/>
        </authorList>
    </citation>
    <scope>NUCLEOTIDE SEQUENCE [LARGE SCALE GENOMIC DNA]</scope>
    <source>
        <strain evidence="3">ZHUSHIDOU_FW_LH</strain>
        <tissue evidence="3">Leaf</tissue>
    </source>
</reference>
<dbReference type="InterPro" id="IPR015421">
    <property type="entry name" value="PyrdxlP-dep_Trfase_major"/>
</dbReference>
<dbReference type="SUPFAM" id="SSF53383">
    <property type="entry name" value="PLP-dependent transferases"/>
    <property type="match status" value="1"/>
</dbReference>
<dbReference type="InterPro" id="IPR015424">
    <property type="entry name" value="PyrdxlP-dep_Trfase"/>
</dbReference>
<dbReference type="EMBL" id="JAYWIO010000008">
    <property type="protein sequence ID" value="KAK7247571.1"/>
    <property type="molecule type" value="Genomic_DNA"/>
</dbReference>
<evidence type="ECO:0000313" key="3">
    <source>
        <dbReference type="EMBL" id="KAK7247571.1"/>
    </source>
</evidence>
<evidence type="ECO:0000259" key="2">
    <source>
        <dbReference type="Pfam" id="PF00266"/>
    </source>
</evidence>
<proteinExistence type="predicted"/>
<evidence type="ECO:0000256" key="1">
    <source>
        <dbReference type="ARBA" id="ARBA00022898"/>
    </source>
</evidence>
<dbReference type="Gene3D" id="3.90.1150.10">
    <property type="entry name" value="Aspartate Aminotransferase, domain 1"/>
    <property type="match status" value="1"/>
</dbReference>
<keyword evidence="4" id="KW-1185">Reference proteome</keyword>
<dbReference type="InterPro" id="IPR000192">
    <property type="entry name" value="Aminotrans_V_dom"/>
</dbReference>